<accession>A0A3A1VI39</accession>
<comment type="caution">
    <text evidence="9">The sequence shown here is derived from an EMBL/GenBank/DDBJ whole genome shotgun (WGS) entry which is preliminary data.</text>
</comment>
<reference evidence="9 10" key="1">
    <citation type="submission" date="2018-09" db="EMBL/GenBank/DDBJ databases">
        <title>Paenibacillus aracenensis nov. sp. isolated from a cave in southern Spain.</title>
        <authorList>
            <person name="Jurado V."/>
            <person name="Gutierrez-Patricio S."/>
            <person name="Gonzalez-Pimentel J.L."/>
            <person name="Miller A.Z."/>
            <person name="Laiz L."/>
            <person name="Saiz-Jimenez C."/>
        </authorList>
    </citation>
    <scope>NUCLEOTIDE SEQUENCE [LARGE SCALE GENOMIC DNA]</scope>
    <source>
        <strain evidence="9 10">DSM 22867</strain>
    </source>
</reference>
<evidence type="ECO:0000256" key="4">
    <source>
        <dbReference type="ARBA" id="ARBA00022989"/>
    </source>
</evidence>
<comment type="similarity">
    <text evidence="6">Belongs to the ABC-4 integral membrane protein family.</text>
</comment>
<evidence type="ECO:0000256" key="3">
    <source>
        <dbReference type="ARBA" id="ARBA00022692"/>
    </source>
</evidence>
<keyword evidence="2" id="KW-1003">Cell membrane</keyword>
<dbReference type="InterPro" id="IPR003838">
    <property type="entry name" value="ABC3_permease_C"/>
</dbReference>
<feature type="transmembrane region" description="Helical" evidence="7">
    <location>
        <begin position="645"/>
        <end position="673"/>
    </location>
</feature>
<feature type="transmembrane region" description="Helical" evidence="7">
    <location>
        <begin position="257"/>
        <end position="281"/>
    </location>
</feature>
<dbReference type="EMBL" id="QXQA01000001">
    <property type="protein sequence ID" value="RIX60111.1"/>
    <property type="molecule type" value="Genomic_DNA"/>
</dbReference>
<organism evidence="9 10">
    <name type="scientific">Paenibacillus nanensis</name>
    <dbReference type="NCBI Taxonomy" id="393251"/>
    <lineage>
        <taxon>Bacteria</taxon>
        <taxon>Bacillati</taxon>
        <taxon>Bacillota</taxon>
        <taxon>Bacilli</taxon>
        <taxon>Bacillales</taxon>
        <taxon>Paenibacillaceae</taxon>
        <taxon>Paenibacillus</taxon>
    </lineage>
</organism>
<name>A0A3A1VI39_9BACL</name>
<evidence type="ECO:0000313" key="9">
    <source>
        <dbReference type="EMBL" id="RIX60111.1"/>
    </source>
</evidence>
<keyword evidence="3 7" id="KW-0812">Transmembrane</keyword>
<dbReference type="PANTHER" id="PTHR30572">
    <property type="entry name" value="MEMBRANE COMPONENT OF TRANSPORTER-RELATED"/>
    <property type="match status" value="1"/>
</dbReference>
<dbReference type="GO" id="GO:0022857">
    <property type="term" value="F:transmembrane transporter activity"/>
    <property type="evidence" value="ECO:0007669"/>
    <property type="project" value="TreeGrafter"/>
</dbReference>
<evidence type="ECO:0000313" key="10">
    <source>
        <dbReference type="Proteomes" id="UP000266482"/>
    </source>
</evidence>
<feature type="transmembrane region" description="Helical" evidence="7">
    <location>
        <begin position="317"/>
        <end position="342"/>
    </location>
</feature>
<evidence type="ECO:0000256" key="5">
    <source>
        <dbReference type="ARBA" id="ARBA00023136"/>
    </source>
</evidence>
<dbReference type="Proteomes" id="UP000266482">
    <property type="component" value="Unassembled WGS sequence"/>
</dbReference>
<feature type="domain" description="ABC3 transporter permease C-terminal" evidence="8">
    <location>
        <begin position="656"/>
        <end position="774"/>
    </location>
</feature>
<dbReference type="PANTHER" id="PTHR30572:SF4">
    <property type="entry name" value="ABC TRANSPORTER PERMEASE YTRF"/>
    <property type="match status" value="1"/>
</dbReference>
<proteinExistence type="inferred from homology"/>
<dbReference type="AlphaFoldDB" id="A0A3A1VI39"/>
<feature type="transmembrane region" description="Helical" evidence="7">
    <location>
        <begin position="362"/>
        <end position="382"/>
    </location>
</feature>
<gene>
    <name evidence="9" type="ORF">D3P08_00530</name>
</gene>
<feature type="domain" description="ABC3 transporter permease C-terminal" evidence="8">
    <location>
        <begin position="268"/>
        <end position="380"/>
    </location>
</feature>
<sequence length="782" mass="84459">MKIWHLTSANIRSGKSAAFSLFILIVIAALLLNVGLTVLTKMGAFFDEKSEQLDEPHIVIMTKQSNYKPDYRAYFDNRSEVKATEEEAIILMNSVKFRYGDNDVSLGAAFLNADADRTFGPIRTVEELEGPAQAGDIFVPLGFQSSAGYKLGDSFEMTYQGQTFSYRIKGFYETTMMGTPNMGIMKYFLPDASYRQLMESAGDSAAGMLISAGLHDTNQSSEVRQAFDKQFPDKSMDVNNPLFWQGDSELVKSVGSITINVVAMILVAFAAVIVLVSLMVIQFRVTNSIDDGIVNIGVLKALGYTSRQIIASTALQFTLISAVAAIVGAALSYGVLPVFGGIVTTLSGLIWQTKFDAGMNGASLLVVTLAVLAVTLIASARIRSLQPVTALRGGIRTHSFLRNRFPLDRATGGLQLLLACKAMIMNKKQNMMVAVIIAAITFASIFSVVLYYNVASDKTAFVHLVGAETSNVIVNAAPDADSGKLMADINKLEGVRKSVILDMTSMKLDGETVFTSISDDFAKLENQSVYEGRYPKYDNEIAVTWVVADMLGKEVGDTIVAEAGDASYTYLITGLSQSISNLGQAAYITIPGAQHIMPGYKGTSINVYLDGADNAGFMEQIKKRFGSQVGEVVDMDEMIDGQTSIYISAVFAVMVIVLLITILVVTLILYLVIKKMIVKRKKELGILKATGYTTFQLMRQIALSFVPVVIAGVLAGGVLGSLFTNSVLTLLLSGAGIHKVAFIVHLPLIALICVGLIGLSYGVSMLVSWGIRRISAYGLITE</sequence>
<evidence type="ECO:0000256" key="7">
    <source>
        <dbReference type="SAM" id="Phobius"/>
    </source>
</evidence>
<dbReference type="GO" id="GO:0005886">
    <property type="term" value="C:plasma membrane"/>
    <property type="evidence" value="ECO:0007669"/>
    <property type="project" value="UniProtKB-SubCell"/>
</dbReference>
<evidence type="ECO:0000256" key="2">
    <source>
        <dbReference type="ARBA" id="ARBA00022475"/>
    </source>
</evidence>
<protein>
    <submittedName>
        <fullName evidence="9">ABC transporter permease</fullName>
    </submittedName>
</protein>
<feature type="transmembrane region" description="Helical" evidence="7">
    <location>
        <begin position="701"/>
        <end position="722"/>
    </location>
</feature>
<evidence type="ECO:0000259" key="8">
    <source>
        <dbReference type="Pfam" id="PF02687"/>
    </source>
</evidence>
<dbReference type="OrthoDB" id="9761168at2"/>
<comment type="subcellular location">
    <subcellularLocation>
        <location evidence="1">Cell membrane</location>
        <topology evidence="1">Multi-pass membrane protein</topology>
    </subcellularLocation>
</comment>
<keyword evidence="4 7" id="KW-1133">Transmembrane helix</keyword>
<feature type="transmembrane region" description="Helical" evidence="7">
    <location>
        <begin position="742"/>
        <end position="763"/>
    </location>
</feature>
<evidence type="ECO:0000256" key="6">
    <source>
        <dbReference type="ARBA" id="ARBA00038076"/>
    </source>
</evidence>
<keyword evidence="10" id="KW-1185">Reference proteome</keyword>
<keyword evidence="5 7" id="KW-0472">Membrane</keyword>
<dbReference type="Pfam" id="PF02687">
    <property type="entry name" value="FtsX"/>
    <property type="match status" value="2"/>
</dbReference>
<feature type="transmembrane region" description="Helical" evidence="7">
    <location>
        <begin position="431"/>
        <end position="452"/>
    </location>
</feature>
<dbReference type="RefSeq" id="WP_119597486.1">
    <property type="nucleotide sequence ID" value="NZ_QXQA01000001.1"/>
</dbReference>
<feature type="transmembrane region" description="Helical" evidence="7">
    <location>
        <begin position="21"/>
        <end position="46"/>
    </location>
</feature>
<dbReference type="InterPro" id="IPR050250">
    <property type="entry name" value="Macrolide_Exporter_MacB"/>
</dbReference>
<evidence type="ECO:0000256" key="1">
    <source>
        <dbReference type="ARBA" id="ARBA00004651"/>
    </source>
</evidence>